<evidence type="ECO:0000313" key="2">
    <source>
        <dbReference type="Proteomes" id="UP000001660"/>
    </source>
</evidence>
<dbReference type="SUPFAM" id="SSF141452">
    <property type="entry name" value="Hcp1-like"/>
    <property type="match status" value="1"/>
</dbReference>
<dbReference type="AlphaFoldDB" id="D8PEP4"/>
<dbReference type="InterPro" id="IPR036624">
    <property type="entry name" value="Hcp1-lik_sf"/>
</dbReference>
<dbReference type="OrthoDB" id="4865570at2"/>
<dbReference type="eggNOG" id="COG3157">
    <property type="taxonomic scope" value="Bacteria"/>
</dbReference>
<dbReference type="Pfam" id="PF05638">
    <property type="entry name" value="T6SS_HCP"/>
    <property type="match status" value="1"/>
</dbReference>
<sequence length="151" mass="16615">MAETRQENAFLKLGDIKGKATTDKFKDQIVFQSMSYGLNQSGEWEEGDRLSGNITTFADLVIVKEMDAASPSLAKACAVKEQIPKAEISLVSGKDVYCKITLDDVIVSNVSVGFHSGEARPTETISLRYRAAMWEWGTSKAGYDLRKGVKK</sequence>
<accession>D8PEP4</accession>
<dbReference type="KEGG" id="nde:NIDE1979"/>
<dbReference type="InterPro" id="IPR053165">
    <property type="entry name" value="HSI-I_assembly_Hcp1"/>
</dbReference>
<dbReference type="Proteomes" id="UP000001660">
    <property type="component" value="Chromosome"/>
</dbReference>
<dbReference type="STRING" id="330214.NIDE1979"/>
<reference evidence="1 2" key="1">
    <citation type="journal article" date="2010" name="Proc. Natl. Acad. Sci. U.S.A.">
        <title>A Nitrospira metagenome illuminates the physiology and evolution of globally important nitrite-oxidizing bacteria.</title>
        <authorList>
            <person name="Lucker S."/>
            <person name="Wagner M."/>
            <person name="Maixner F."/>
            <person name="Pelletier E."/>
            <person name="Koch H."/>
            <person name="Vacherie B."/>
            <person name="Rattei T."/>
            <person name="Sinninghe Damste J."/>
            <person name="Spieck E."/>
            <person name="Le Paslier D."/>
            <person name="Daims H."/>
        </authorList>
    </citation>
    <scope>NUCLEOTIDE SEQUENCE [LARGE SCALE GENOMIC DNA]</scope>
</reference>
<keyword evidence="2" id="KW-1185">Reference proteome</keyword>
<dbReference type="HOGENOM" id="CLU_1728007_0_0_0"/>
<organism evidence="1 2">
    <name type="scientific">Nitrospira defluvii</name>
    <dbReference type="NCBI Taxonomy" id="330214"/>
    <lineage>
        <taxon>Bacteria</taxon>
        <taxon>Pseudomonadati</taxon>
        <taxon>Nitrospirota</taxon>
        <taxon>Nitrospiria</taxon>
        <taxon>Nitrospirales</taxon>
        <taxon>Nitrospiraceae</taxon>
        <taxon>Nitrospira</taxon>
    </lineage>
</organism>
<dbReference type="EMBL" id="FP929003">
    <property type="protein sequence ID" value="CBK41703.1"/>
    <property type="molecule type" value="Genomic_DNA"/>
</dbReference>
<protein>
    <recommendedName>
        <fullName evidence="3">Type VI secretion system tube protein Hcp</fullName>
    </recommendedName>
</protein>
<gene>
    <name evidence="1" type="ORF">NIDE1979</name>
</gene>
<dbReference type="InterPro" id="IPR008514">
    <property type="entry name" value="T6SS_Hcp"/>
</dbReference>
<evidence type="ECO:0000313" key="1">
    <source>
        <dbReference type="EMBL" id="CBK41703.1"/>
    </source>
</evidence>
<evidence type="ECO:0008006" key="3">
    <source>
        <dbReference type="Google" id="ProtNLM"/>
    </source>
</evidence>
<dbReference type="PANTHER" id="PTHR36152">
    <property type="entry name" value="CYTOPLASMIC PROTEIN-RELATED"/>
    <property type="match status" value="1"/>
</dbReference>
<dbReference type="Gene3D" id="2.30.110.20">
    <property type="entry name" value="Hcp1-like"/>
    <property type="match status" value="1"/>
</dbReference>
<dbReference type="PANTHER" id="PTHR36152:SF1">
    <property type="entry name" value="UBIQUITIN-LIKE DOMAIN-CONTAINING PROTEIN"/>
    <property type="match status" value="1"/>
</dbReference>
<name>D8PEP4_9BACT</name>
<proteinExistence type="predicted"/>